<name>A0AAV4CEW8_9GAST</name>
<dbReference type="EMBL" id="BLXT01006181">
    <property type="protein sequence ID" value="GFO29694.1"/>
    <property type="molecule type" value="Genomic_DNA"/>
</dbReference>
<dbReference type="AlphaFoldDB" id="A0AAV4CEW8"/>
<organism evidence="1 2">
    <name type="scientific">Plakobranchus ocellatus</name>
    <dbReference type="NCBI Taxonomy" id="259542"/>
    <lineage>
        <taxon>Eukaryota</taxon>
        <taxon>Metazoa</taxon>
        <taxon>Spiralia</taxon>
        <taxon>Lophotrochozoa</taxon>
        <taxon>Mollusca</taxon>
        <taxon>Gastropoda</taxon>
        <taxon>Heterobranchia</taxon>
        <taxon>Euthyneura</taxon>
        <taxon>Panpulmonata</taxon>
        <taxon>Sacoglossa</taxon>
        <taxon>Placobranchoidea</taxon>
        <taxon>Plakobranchidae</taxon>
        <taxon>Plakobranchus</taxon>
    </lineage>
</organism>
<evidence type="ECO:0000313" key="1">
    <source>
        <dbReference type="EMBL" id="GFO29694.1"/>
    </source>
</evidence>
<proteinExistence type="predicted"/>
<reference evidence="1 2" key="1">
    <citation type="journal article" date="2021" name="Elife">
        <title>Chloroplast acquisition without the gene transfer in kleptoplastic sea slugs, Plakobranchus ocellatus.</title>
        <authorList>
            <person name="Maeda T."/>
            <person name="Takahashi S."/>
            <person name="Yoshida T."/>
            <person name="Shimamura S."/>
            <person name="Takaki Y."/>
            <person name="Nagai Y."/>
            <person name="Toyoda A."/>
            <person name="Suzuki Y."/>
            <person name="Arimoto A."/>
            <person name="Ishii H."/>
            <person name="Satoh N."/>
            <person name="Nishiyama T."/>
            <person name="Hasebe M."/>
            <person name="Maruyama T."/>
            <person name="Minagawa J."/>
            <person name="Obokata J."/>
            <person name="Shigenobu S."/>
        </authorList>
    </citation>
    <scope>NUCLEOTIDE SEQUENCE [LARGE SCALE GENOMIC DNA]</scope>
</reference>
<dbReference type="Proteomes" id="UP000735302">
    <property type="component" value="Unassembled WGS sequence"/>
</dbReference>
<protein>
    <submittedName>
        <fullName evidence="1">Uncharacterized protein</fullName>
    </submittedName>
</protein>
<keyword evidence="2" id="KW-1185">Reference proteome</keyword>
<gene>
    <name evidence="1" type="ORF">PoB_005619900</name>
</gene>
<comment type="caution">
    <text evidence="1">The sequence shown here is derived from an EMBL/GenBank/DDBJ whole genome shotgun (WGS) entry which is preliminary data.</text>
</comment>
<sequence>MTSLTRNLRQAFVRFLLLHPSKRQNNCRKFQINHFIANNAQHFGSGTLPQVLCKILVSDELKLEGLLKYRCFSSNDTYPMPPQPSASPIRFTLCLHSPAPHLQDLPYASTAQRLTYKIYPMPPQPSASPIRFTLCLHSPAPHR</sequence>
<evidence type="ECO:0000313" key="2">
    <source>
        <dbReference type="Proteomes" id="UP000735302"/>
    </source>
</evidence>
<accession>A0AAV4CEW8</accession>